<proteinExistence type="predicted"/>
<dbReference type="Proteomes" id="UP000284656">
    <property type="component" value="Unassembled WGS sequence"/>
</dbReference>
<accession>A0A423F396</accession>
<keyword evidence="1" id="KW-1133">Transmembrane helix</keyword>
<sequence>MSIHSGDRSLLDVARLEQTVALYRARLKRLQRFWIPLQQRTPHLVLSLWIIGVITSLFSQSYYHWLFMAPLIGLLIILEIVIEEVQTDLLLVTAKTRYALDLTRGLYAETLHPHPPLLHKPGGPCPASHLHY</sequence>
<reference evidence="2 3" key="1">
    <citation type="submission" date="2016-10" db="EMBL/GenBank/DDBJ databases">
        <title>Comparative genome analysis of multiple Pseudomonas spp. focuses on biocontrol and plant growth promoting traits.</title>
        <authorList>
            <person name="Tao X.-Y."/>
            <person name="Taylor C.G."/>
        </authorList>
    </citation>
    <scope>NUCLEOTIDE SEQUENCE [LARGE SCALE GENOMIC DNA]</scope>
    <source>
        <strain evidence="2 3">29G9</strain>
    </source>
</reference>
<evidence type="ECO:0000313" key="3">
    <source>
        <dbReference type="Proteomes" id="UP000284656"/>
    </source>
</evidence>
<name>A0A423F396_9PSED</name>
<evidence type="ECO:0000256" key="1">
    <source>
        <dbReference type="SAM" id="Phobius"/>
    </source>
</evidence>
<comment type="caution">
    <text evidence="2">The sequence shown here is derived from an EMBL/GenBank/DDBJ whole genome shotgun (WGS) entry which is preliminary data.</text>
</comment>
<protein>
    <submittedName>
        <fullName evidence="2">Uncharacterized protein</fullName>
    </submittedName>
</protein>
<keyword evidence="1" id="KW-0812">Transmembrane</keyword>
<evidence type="ECO:0000313" key="2">
    <source>
        <dbReference type="EMBL" id="ROM49050.1"/>
    </source>
</evidence>
<gene>
    <name evidence="2" type="ORF">BK648_12720</name>
</gene>
<organism evidence="2 3">
    <name type="scientific">Pseudomonas poae</name>
    <dbReference type="NCBI Taxonomy" id="200451"/>
    <lineage>
        <taxon>Bacteria</taxon>
        <taxon>Pseudomonadati</taxon>
        <taxon>Pseudomonadota</taxon>
        <taxon>Gammaproteobacteria</taxon>
        <taxon>Pseudomonadales</taxon>
        <taxon>Pseudomonadaceae</taxon>
        <taxon>Pseudomonas</taxon>
    </lineage>
</organism>
<dbReference type="RefSeq" id="WP_123716350.1">
    <property type="nucleotide sequence ID" value="NZ_MOAY01000045.1"/>
</dbReference>
<keyword evidence="1" id="KW-0472">Membrane</keyword>
<dbReference type="AlphaFoldDB" id="A0A423F396"/>
<feature type="transmembrane region" description="Helical" evidence="1">
    <location>
        <begin position="41"/>
        <end position="59"/>
    </location>
</feature>
<dbReference type="EMBL" id="MOAY01000045">
    <property type="protein sequence ID" value="ROM49050.1"/>
    <property type="molecule type" value="Genomic_DNA"/>
</dbReference>